<dbReference type="InterPro" id="IPR055355">
    <property type="entry name" value="ZP-C"/>
</dbReference>
<dbReference type="EMBL" id="JADWDJ010000007">
    <property type="protein sequence ID" value="KAG5277911.1"/>
    <property type="molecule type" value="Genomic_DNA"/>
</dbReference>
<evidence type="ECO:0000256" key="7">
    <source>
        <dbReference type="ARBA" id="ARBA00022530"/>
    </source>
</evidence>
<evidence type="ECO:0000256" key="2">
    <source>
        <dbReference type="ARBA" id="ARBA00004498"/>
    </source>
</evidence>
<comment type="similarity">
    <text evidence="3">Belongs to the ZP domain family. ZPC subfamily.</text>
</comment>
<keyword evidence="9" id="KW-0812">Transmembrane</keyword>
<keyword evidence="7" id="KW-0272">Extracellular matrix</keyword>
<evidence type="ECO:0000256" key="4">
    <source>
        <dbReference type="ARBA" id="ARBA00017980"/>
    </source>
</evidence>
<accession>A0AAV6GWK1</accession>
<dbReference type="Proteomes" id="UP000823561">
    <property type="component" value="Chromosome 7"/>
</dbReference>
<dbReference type="GO" id="GO:2000344">
    <property type="term" value="P:positive regulation of acrosome reaction"/>
    <property type="evidence" value="ECO:0007669"/>
    <property type="project" value="TreeGrafter"/>
</dbReference>
<evidence type="ECO:0000256" key="8">
    <source>
        <dbReference type="ARBA" id="ARBA00022685"/>
    </source>
</evidence>
<dbReference type="SMART" id="SM00241">
    <property type="entry name" value="ZP"/>
    <property type="match status" value="1"/>
</dbReference>
<dbReference type="PRINTS" id="PR00023">
    <property type="entry name" value="ZPELLUCIDA"/>
</dbReference>
<sequence length="592" mass="65233">MRQLVRLFCGAFTIACLLPVFVSALPRSVRPMPQWQQPSSLPQKGLAPSPWNPTLAPSRPQLAKGERDERRPDIARIKVICHPDYMELQMDADLLGIGVLVDVEDIRLGPSDQSGEACRAFPTEPEKYVIDAPLTDCGMQHVITEDQLLYTNTLEYSPGPSSDGLIRTQPASFPIVCYYKRKFDLSSIPVMPTWVPFMSTRADEGQLVFSLHLMTDDWASQRATMTYYLGDILNIEASVEQFNHNPMRVFVDNCVATVTPDVDSVPRYDFVDQGCLMDSFLMRSSARFLPRLQHNKLQFQLDSFRFHQEERPELYISCLLRAETGTVLDGRACSFIDNSWQSADSEDRLCDSCVSLRGSAQSPASNQKGSMPASQSSAGSSGAGGTSAMVPLRPRSAPGSLDSTRGWEKQERVGPISVLKKSRRPQAPPEAMHGPEPMPETNMATSVKIGLGSYSPHKDSLPKELDKPVNKNVAVTQSPDGNVNQFFDLWKKQASQKDWTELMQLLLKAASPAVTSAETTAEALVPSEATPLPLPAEAESTTAPALLPLTPGYKMADLKLDDIAMEMNQFSPAPLEEDVVVSSDKVNNSMTF</sequence>
<evidence type="ECO:0000256" key="17">
    <source>
        <dbReference type="SAM" id="SignalP"/>
    </source>
</evidence>
<feature type="region of interest" description="Disordered" evidence="16">
    <location>
        <begin position="32"/>
        <end position="69"/>
    </location>
</feature>
<evidence type="ECO:0000256" key="13">
    <source>
        <dbReference type="ARBA" id="ARBA00023157"/>
    </source>
</evidence>
<comment type="caution">
    <text evidence="19">The sequence shown here is derived from an EMBL/GenBank/DDBJ whole genome shotgun (WGS) entry which is preliminary data.</text>
</comment>
<dbReference type="Gene3D" id="2.60.40.3210">
    <property type="entry name" value="Zona pellucida, ZP-N domain"/>
    <property type="match status" value="1"/>
</dbReference>
<keyword evidence="12" id="KW-0472">Membrane</keyword>
<dbReference type="GO" id="GO:0007339">
    <property type="term" value="P:binding of sperm to zona pellucida"/>
    <property type="evidence" value="ECO:0007669"/>
    <property type="project" value="TreeGrafter"/>
</dbReference>
<evidence type="ECO:0000313" key="20">
    <source>
        <dbReference type="Proteomes" id="UP000823561"/>
    </source>
</evidence>
<dbReference type="FunFam" id="2.60.40.3210:FF:000001">
    <property type="entry name" value="Zona pellucida sperm-binding protein 3"/>
    <property type="match status" value="1"/>
</dbReference>
<reference evidence="19" key="1">
    <citation type="submission" date="2020-10" db="EMBL/GenBank/DDBJ databases">
        <title>Chromosome-scale genome assembly of the Allis shad, Alosa alosa.</title>
        <authorList>
            <person name="Margot Z."/>
            <person name="Christophe K."/>
            <person name="Cabau C."/>
            <person name="Louis A."/>
            <person name="Berthelot C."/>
            <person name="Parey E."/>
            <person name="Roest Crollius H."/>
            <person name="Montfort J."/>
            <person name="Robinson-Rechavi M."/>
            <person name="Bucao C."/>
            <person name="Bouchez O."/>
            <person name="Gislard M."/>
            <person name="Lluch J."/>
            <person name="Milhes M."/>
            <person name="Lampietro C."/>
            <person name="Lopez Roques C."/>
            <person name="Donnadieu C."/>
            <person name="Braasch I."/>
            <person name="Desvignes T."/>
            <person name="Postlethwait J."/>
            <person name="Bobe J."/>
            <person name="Guiguen Y."/>
        </authorList>
    </citation>
    <scope>NUCLEOTIDE SEQUENCE</scope>
    <source>
        <strain evidence="19">M-15738</strain>
        <tissue evidence="19">Blood</tissue>
    </source>
</reference>
<dbReference type="GO" id="GO:0035803">
    <property type="term" value="P:egg coat formation"/>
    <property type="evidence" value="ECO:0007669"/>
    <property type="project" value="TreeGrafter"/>
</dbReference>
<dbReference type="AlphaFoldDB" id="A0AAV6GWK1"/>
<gene>
    <name evidence="19" type="ORF">AALO_G00092750</name>
</gene>
<feature type="signal peptide" evidence="17">
    <location>
        <begin position="1"/>
        <end position="24"/>
    </location>
</feature>
<dbReference type="Pfam" id="PF23344">
    <property type="entry name" value="ZP-N"/>
    <property type="match status" value="1"/>
</dbReference>
<keyword evidence="14" id="KW-0325">Glycoprotein</keyword>
<evidence type="ECO:0000256" key="9">
    <source>
        <dbReference type="ARBA" id="ARBA00022692"/>
    </source>
</evidence>
<dbReference type="PANTHER" id="PTHR11576:SF2">
    <property type="entry name" value="ZONA PELLUCIDA SPERM-BINDING PROTEIN 3"/>
    <property type="match status" value="1"/>
</dbReference>
<dbReference type="GO" id="GO:0032190">
    <property type="term" value="F:acrosin binding"/>
    <property type="evidence" value="ECO:0007669"/>
    <property type="project" value="TreeGrafter"/>
</dbReference>
<dbReference type="Pfam" id="PF00100">
    <property type="entry name" value="Zona_pellucida"/>
    <property type="match status" value="1"/>
</dbReference>
<feature type="region of interest" description="Disordered" evidence="16">
    <location>
        <begin position="360"/>
        <end position="443"/>
    </location>
</feature>
<dbReference type="PANTHER" id="PTHR11576">
    <property type="entry name" value="ZONA PELLUCIDA SPERM-BINDING PROTEIN 3"/>
    <property type="match status" value="1"/>
</dbReference>
<evidence type="ECO:0000256" key="12">
    <source>
        <dbReference type="ARBA" id="ARBA00023136"/>
    </source>
</evidence>
<keyword evidence="8" id="KW-0165">Cleavage on pair of basic residues</keyword>
<keyword evidence="6" id="KW-0964">Secreted</keyword>
<evidence type="ECO:0000256" key="3">
    <source>
        <dbReference type="ARBA" id="ARBA00006735"/>
    </source>
</evidence>
<feature type="compositionally biased region" description="Low complexity" evidence="16">
    <location>
        <begin position="369"/>
        <end position="380"/>
    </location>
</feature>
<evidence type="ECO:0000256" key="16">
    <source>
        <dbReference type="SAM" id="MobiDB-lite"/>
    </source>
</evidence>
<evidence type="ECO:0000256" key="5">
    <source>
        <dbReference type="ARBA" id="ARBA00022475"/>
    </source>
</evidence>
<dbReference type="InterPro" id="IPR001507">
    <property type="entry name" value="ZP_dom"/>
</dbReference>
<feature type="domain" description="ZP" evidence="18">
    <location>
        <begin position="80"/>
        <end position="340"/>
    </location>
</feature>
<feature type="chain" id="PRO_5043361043" description="Zona pellucida sperm-binding protein 3" evidence="17">
    <location>
        <begin position="25"/>
        <end position="592"/>
    </location>
</feature>
<dbReference type="PROSITE" id="PS51034">
    <property type="entry name" value="ZP_2"/>
    <property type="match status" value="1"/>
</dbReference>
<name>A0AAV6GWK1_9TELE</name>
<dbReference type="InterPro" id="IPR048290">
    <property type="entry name" value="ZP_chr"/>
</dbReference>
<dbReference type="InterPro" id="IPR042235">
    <property type="entry name" value="ZP-C_dom"/>
</dbReference>
<dbReference type="FunFam" id="2.60.40.4100:FF:000002">
    <property type="entry name" value="Zona pellucida sperm-binding protein 3"/>
    <property type="match status" value="1"/>
</dbReference>
<evidence type="ECO:0000256" key="11">
    <source>
        <dbReference type="ARBA" id="ARBA00022989"/>
    </source>
</evidence>
<keyword evidence="5" id="KW-1003">Cell membrane</keyword>
<keyword evidence="13" id="KW-1015">Disulfide bond</keyword>
<organism evidence="19 20">
    <name type="scientific">Alosa alosa</name>
    <name type="common">allis shad</name>
    <dbReference type="NCBI Taxonomy" id="278164"/>
    <lineage>
        <taxon>Eukaryota</taxon>
        <taxon>Metazoa</taxon>
        <taxon>Chordata</taxon>
        <taxon>Craniata</taxon>
        <taxon>Vertebrata</taxon>
        <taxon>Euteleostomi</taxon>
        <taxon>Actinopterygii</taxon>
        <taxon>Neopterygii</taxon>
        <taxon>Teleostei</taxon>
        <taxon>Clupei</taxon>
        <taxon>Clupeiformes</taxon>
        <taxon>Clupeoidei</taxon>
        <taxon>Clupeidae</taxon>
        <taxon>Alosa</taxon>
    </lineage>
</organism>
<evidence type="ECO:0000256" key="14">
    <source>
        <dbReference type="ARBA" id="ARBA00023180"/>
    </source>
</evidence>
<keyword evidence="20" id="KW-1185">Reference proteome</keyword>
<dbReference type="InterPro" id="IPR055356">
    <property type="entry name" value="ZP-N"/>
</dbReference>
<dbReference type="Gene3D" id="2.60.40.4100">
    <property type="entry name" value="Zona pellucida, ZP-C domain"/>
    <property type="match status" value="1"/>
</dbReference>
<evidence type="ECO:0000259" key="18">
    <source>
        <dbReference type="PROSITE" id="PS51034"/>
    </source>
</evidence>
<evidence type="ECO:0000256" key="10">
    <source>
        <dbReference type="ARBA" id="ARBA00022729"/>
    </source>
</evidence>
<dbReference type="GO" id="GO:0031012">
    <property type="term" value="C:extracellular matrix"/>
    <property type="evidence" value="ECO:0007669"/>
    <property type="project" value="TreeGrafter"/>
</dbReference>
<keyword evidence="11" id="KW-1133">Transmembrane helix</keyword>
<dbReference type="GO" id="GO:0005886">
    <property type="term" value="C:plasma membrane"/>
    <property type="evidence" value="ECO:0007669"/>
    <property type="project" value="UniProtKB-SubCell"/>
</dbReference>
<comment type="subcellular location">
    <subcellularLocation>
        <location evidence="1">Cell membrane</location>
        <topology evidence="1">Single-pass type I membrane protein</topology>
    </subcellularLocation>
    <subcellularLocation>
        <location evidence="2">Secreted</location>
        <location evidence="2">Extracellular space</location>
        <location evidence="2">Extracellular matrix</location>
    </subcellularLocation>
</comment>
<protein>
    <recommendedName>
        <fullName evidence="4">Zona pellucida sperm-binding protein 3</fullName>
    </recommendedName>
    <alternativeName>
        <fullName evidence="15">Zona pellucida glycoprotein 3</fullName>
    </alternativeName>
</protein>
<evidence type="ECO:0000256" key="15">
    <source>
        <dbReference type="ARBA" id="ARBA00030824"/>
    </source>
</evidence>
<evidence type="ECO:0000313" key="19">
    <source>
        <dbReference type="EMBL" id="KAG5277911.1"/>
    </source>
</evidence>
<keyword evidence="10 17" id="KW-0732">Signal</keyword>
<evidence type="ECO:0000256" key="6">
    <source>
        <dbReference type="ARBA" id="ARBA00022525"/>
    </source>
</evidence>
<evidence type="ECO:0000256" key="1">
    <source>
        <dbReference type="ARBA" id="ARBA00004251"/>
    </source>
</evidence>
<proteinExistence type="inferred from homology"/>